<proteinExistence type="predicted"/>
<dbReference type="GO" id="GO:0008270">
    <property type="term" value="F:zinc ion binding"/>
    <property type="evidence" value="ECO:0007669"/>
    <property type="project" value="UniProtKB-KW"/>
</dbReference>
<feature type="region of interest" description="Disordered" evidence="7">
    <location>
        <begin position="265"/>
        <end position="289"/>
    </location>
</feature>
<evidence type="ECO:0000256" key="4">
    <source>
        <dbReference type="ARBA" id="ARBA00022833"/>
    </source>
</evidence>
<feature type="zinc finger region" description="C3H1-type" evidence="6">
    <location>
        <begin position="1"/>
        <end position="25"/>
    </location>
</feature>
<evidence type="ECO:0000256" key="2">
    <source>
        <dbReference type="ARBA" id="ARBA00022723"/>
    </source>
</evidence>
<comment type="subcellular location">
    <subcellularLocation>
        <location evidence="1">Nucleus</location>
    </subcellularLocation>
</comment>
<evidence type="ECO:0000259" key="8">
    <source>
        <dbReference type="PROSITE" id="PS50103"/>
    </source>
</evidence>
<dbReference type="InterPro" id="IPR000571">
    <property type="entry name" value="Znf_CCCH"/>
</dbReference>
<dbReference type="InterPro" id="IPR036855">
    <property type="entry name" value="Znf_CCCH_sf"/>
</dbReference>
<dbReference type="PANTHER" id="PTHR46527:SF1">
    <property type="entry name" value="NUCLEOPORIN NUP42"/>
    <property type="match status" value="1"/>
</dbReference>
<keyword evidence="2 6" id="KW-0479">Metal-binding</keyword>
<evidence type="ECO:0000313" key="9">
    <source>
        <dbReference type="EMBL" id="KAF2459585.1"/>
    </source>
</evidence>
<keyword evidence="5" id="KW-0539">Nucleus</keyword>
<protein>
    <recommendedName>
        <fullName evidence="8">C3H1-type domain-containing protein</fullName>
    </recommendedName>
</protein>
<evidence type="ECO:0000256" key="7">
    <source>
        <dbReference type="SAM" id="MobiDB-lite"/>
    </source>
</evidence>
<reference evidence="9" key="1">
    <citation type="journal article" date="2020" name="Stud. Mycol.">
        <title>101 Dothideomycetes genomes: a test case for predicting lifestyles and emergence of pathogens.</title>
        <authorList>
            <person name="Haridas S."/>
            <person name="Albert R."/>
            <person name="Binder M."/>
            <person name="Bloem J."/>
            <person name="Labutti K."/>
            <person name="Salamov A."/>
            <person name="Andreopoulos B."/>
            <person name="Baker S."/>
            <person name="Barry K."/>
            <person name="Bills G."/>
            <person name="Bluhm B."/>
            <person name="Cannon C."/>
            <person name="Castanera R."/>
            <person name="Culley D."/>
            <person name="Daum C."/>
            <person name="Ezra D."/>
            <person name="Gonzalez J."/>
            <person name="Henrissat B."/>
            <person name="Kuo A."/>
            <person name="Liang C."/>
            <person name="Lipzen A."/>
            <person name="Lutzoni F."/>
            <person name="Magnuson J."/>
            <person name="Mondo S."/>
            <person name="Nolan M."/>
            <person name="Ohm R."/>
            <person name="Pangilinan J."/>
            <person name="Park H.-J."/>
            <person name="Ramirez L."/>
            <person name="Alfaro M."/>
            <person name="Sun H."/>
            <person name="Tritt A."/>
            <person name="Yoshinaga Y."/>
            <person name="Zwiers L.-H."/>
            <person name="Turgeon B."/>
            <person name="Goodwin S."/>
            <person name="Spatafora J."/>
            <person name="Crous P."/>
            <person name="Grigoriev I."/>
        </authorList>
    </citation>
    <scope>NUCLEOTIDE SEQUENCE</scope>
    <source>
        <strain evidence="9">ATCC 16933</strain>
    </source>
</reference>
<name>A0A6A6P6G0_9PEZI</name>
<dbReference type="InterPro" id="IPR041367">
    <property type="entry name" value="Znf-CCCH_4"/>
</dbReference>
<dbReference type="SMART" id="SM00356">
    <property type="entry name" value="ZnF_C3H1"/>
    <property type="match status" value="1"/>
</dbReference>
<dbReference type="Pfam" id="PF18044">
    <property type="entry name" value="zf-CCCH_4"/>
    <property type="match status" value="1"/>
</dbReference>
<feature type="region of interest" description="Disordered" evidence="7">
    <location>
        <begin position="25"/>
        <end position="88"/>
    </location>
</feature>
<evidence type="ECO:0000256" key="1">
    <source>
        <dbReference type="ARBA" id="ARBA00004123"/>
    </source>
</evidence>
<dbReference type="AlphaFoldDB" id="A0A6A6P6G0"/>
<evidence type="ECO:0000256" key="3">
    <source>
        <dbReference type="ARBA" id="ARBA00022771"/>
    </source>
</evidence>
<feature type="domain" description="C3H1-type" evidence="8">
    <location>
        <begin position="1"/>
        <end position="25"/>
    </location>
</feature>
<feature type="region of interest" description="Disordered" evidence="7">
    <location>
        <begin position="368"/>
        <end position="388"/>
    </location>
</feature>
<keyword evidence="10" id="KW-1185">Reference proteome</keyword>
<gene>
    <name evidence="9" type="ORF">BDY21DRAFT_362290</name>
</gene>
<dbReference type="EMBL" id="MU001675">
    <property type="protein sequence ID" value="KAF2459585.1"/>
    <property type="molecule type" value="Genomic_DNA"/>
</dbReference>
<dbReference type="Proteomes" id="UP000799766">
    <property type="component" value="Unassembled WGS sequence"/>
</dbReference>
<organism evidence="9 10">
    <name type="scientific">Lineolata rhizophorae</name>
    <dbReference type="NCBI Taxonomy" id="578093"/>
    <lineage>
        <taxon>Eukaryota</taxon>
        <taxon>Fungi</taxon>
        <taxon>Dikarya</taxon>
        <taxon>Ascomycota</taxon>
        <taxon>Pezizomycotina</taxon>
        <taxon>Dothideomycetes</taxon>
        <taxon>Dothideomycetes incertae sedis</taxon>
        <taxon>Lineolatales</taxon>
        <taxon>Lineolataceae</taxon>
        <taxon>Lineolata</taxon>
    </lineage>
</organism>
<evidence type="ECO:0000256" key="6">
    <source>
        <dbReference type="PROSITE-ProRule" id="PRU00723"/>
    </source>
</evidence>
<feature type="compositionally biased region" description="Low complexity" evidence="7">
    <location>
        <begin position="42"/>
        <end position="57"/>
    </location>
</feature>
<evidence type="ECO:0000256" key="5">
    <source>
        <dbReference type="ARBA" id="ARBA00023242"/>
    </source>
</evidence>
<keyword evidence="4 6" id="KW-0862">Zinc</keyword>
<dbReference type="GO" id="GO:0005634">
    <property type="term" value="C:nucleus"/>
    <property type="evidence" value="ECO:0007669"/>
    <property type="project" value="UniProtKB-SubCell"/>
</dbReference>
<feature type="compositionally biased region" description="Low complexity" evidence="7">
    <location>
        <begin position="274"/>
        <end position="289"/>
    </location>
</feature>
<keyword evidence="3 6" id="KW-0863">Zinc-finger</keyword>
<dbReference type="SUPFAM" id="SSF90229">
    <property type="entry name" value="CCCH zinc finger"/>
    <property type="match status" value="1"/>
</dbReference>
<dbReference type="Gene3D" id="4.10.1000.10">
    <property type="entry name" value="Zinc finger, CCCH-type"/>
    <property type="match status" value="1"/>
</dbReference>
<sequence length="473" mass="50619">MVVCKFFLQGNCKFGKNCRFDHPTGGGAQNWAPNQNAPRGPPQGQSRSQNQSQTQTRFGQPQPQHDVFRGPQSRNQPRGGNRRDARDLPLDNLPYLIVPDAIETDLRFERPLWPCSAYGPGRDAPRQLFGGYPIELSPEELRAMFYKGMSQGDTAQAIQLEKEADDRVQQHIHSVLRDIPGACRYIIDGEHEHPNRIDICKATTSGRQQSNIPGGDAAFMRSTPTASPGTSNLGVARSGWPAPIGGTQQQGGVVGFGHPSLVQAGPASGGGFGAPSFPTSQPNQQQQTSFLPQGQTLGTFQSSSPFDTEQSAFQVPSGPTSFGVLSGPNATAVGPSPFSRPAQPGTFGPNPFANGFSQPSAPIGPLPAQNAAAPMTNGATGGETTRDARTGKLSTWHGEPVQYIDGKPCRREGNDWKRILFPDGPPSPVQGAYGSNHTEEEKAAYEAARAAGSFPNGIIPLEPPSWDMLTWDM</sequence>
<dbReference type="InterPro" id="IPR051767">
    <property type="entry name" value="Nucleoporin_NUP42"/>
</dbReference>
<accession>A0A6A6P6G0</accession>
<dbReference type="PANTHER" id="PTHR46527">
    <property type="entry name" value="NUCLEOPORIN-LIKE PROTEIN 2"/>
    <property type="match status" value="1"/>
</dbReference>
<dbReference type="OrthoDB" id="20729at2759"/>
<dbReference type="PROSITE" id="PS50103">
    <property type="entry name" value="ZF_C3H1"/>
    <property type="match status" value="1"/>
</dbReference>
<evidence type="ECO:0000313" key="10">
    <source>
        <dbReference type="Proteomes" id="UP000799766"/>
    </source>
</evidence>